<dbReference type="Pfam" id="PF08984">
    <property type="entry name" value="DUF1858"/>
    <property type="match status" value="1"/>
</dbReference>
<dbReference type="InterPro" id="IPR038062">
    <property type="entry name" value="ScdA-like_N_sf"/>
</dbReference>
<evidence type="ECO:0000259" key="1">
    <source>
        <dbReference type="Pfam" id="PF08984"/>
    </source>
</evidence>
<protein>
    <submittedName>
        <fullName evidence="2">DUF1858 domain-containing protein</fullName>
    </submittedName>
</protein>
<dbReference type="InterPro" id="IPR015077">
    <property type="entry name" value="DUF1858"/>
</dbReference>
<gene>
    <name evidence="2" type="ORF">NRE15_13360</name>
</gene>
<dbReference type="Proteomes" id="UP001315967">
    <property type="component" value="Chromosome"/>
</dbReference>
<dbReference type="SUPFAM" id="SSF140683">
    <property type="entry name" value="SP0561-like"/>
    <property type="match status" value="1"/>
</dbReference>
<reference evidence="2 3" key="1">
    <citation type="submission" date="2022-08" db="EMBL/GenBank/DDBJ databases">
        <title>Aerococcaceae sp. nov isolated from spoiled eye mask.</title>
        <authorList>
            <person name="Zhou G."/>
            <person name="Xie X.-B."/>
            <person name="Shi Q.-S."/>
            <person name="Wang Y.-S."/>
            <person name="Wen X."/>
            <person name="Peng H."/>
            <person name="Yang X.-J."/>
            <person name="Tao H.-B."/>
            <person name="Huang X.-M."/>
        </authorList>
    </citation>
    <scope>NUCLEOTIDE SEQUENCE [LARGE SCALE GENOMIC DNA]</scope>
    <source>
        <strain evidence="3">DM20194951</strain>
    </source>
</reference>
<proteinExistence type="predicted"/>
<accession>A0ABY5P5N0</accession>
<evidence type="ECO:0000313" key="3">
    <source>
        <dbReference type="Proteomes" id="UP001315967"/>
    </source>
</evidence>
<organism evidence="2 3">
    <name type="scientific">Fundicoccus culcitae</name>
    <dbReference type="NCBI Taxonomy" id="2969821"/>
    <lineage>
        <taxon>Bacteria</taxon>
        <taxon>Bacillati</taxon>
        <taxon>Bacillota</taxon>
        <taxon>Bacilli</taxon>
        <taxon>Lactobacillales</taxon>
        <taxon>Aerococcaceae</taxon>
        <taxon>Fundicoccus</taxon>
    </lineage>
</organism>
<feature type="domain" description="DUF1858" evidence="1">
    <location>
        <begin position="5"/>
        <end position="62"/>
    </location>
</feature>
<dbReference type="EMBL" id="CP102453">
    <property type="protein sequence ID" value="UUX33854.1"/>
    <property type="molecule type" value="Genomic_DNA"/>
</dbReference>
<dbReference type="RefSeq" id="WP_313793357.1">
    <property type="nucleotide sequence ID" value="NZ_CP102453.1"/>
</dbReference>
<name>A0ABY5P5N0_9LACT</name>
<evidence type="ECO:0000313" key="2">
    <source>
        <dbReference type="EMBL" id="UUX33854.1"/>
    </source>
</evidence>
<sequence>MQNEIDLNISVYETLEKNPELIDLLVELGFTPLKNPLMRQTVGKATTLKQGCKMLGIDLNTLTKTLQWNGYKVIG</sequence>
<dbReference type="Gene3D" id="1.10.3910.10">
    <property type="entry name" value="SP0561-like"/>
    <property type="match status" value="1"/>
</dbReference>
<keyword evidence="3" id="KW-1185">Reference proteome</keyword>